<name>A0ABX0DC32_9MICC</name>
<proteinExistence type="predicted"/>
<dbReference type="Proteomes" id="UP000479226">
    <property type="component" value="Unassembled WGS sequence"/>
</dbReference>
<dbReference type="SUPFAM" id="SSF54631">
    <property type="entry name" value="CBS-domain pair"/>
    <property type="match status" value="1"/>
</dbReference>
<reference evidence="1 2" key="1">
    <citation type="submission" date="2020-02" db="EMBL/GenBank/DDBJ databases">
        <title>Genome sequence of the type strain DSM 27180 of Arthrobacter silviterrae.</title>
        <authorList>
            <person name="Gao J."/>
            <person name="Sun J."/>
        </authorList>
    </citation>
    <scope>NUCLEOTIDE SEQUENCE [LARGE SCALE GENOMIC DNA]</scope>
    <source>
        <strain evidence="1 2">DSM 27180</strain>
    </source>
</reference>
<protein>
    <recommendedName>
        <fullName evidence="3">CBS domain-containing protein</fullName>
    </recommendedName>
</protein>
<gene>
    <name evidence="1" type="ORF">G6N77_13605</name>
</gene>
<accession>A0ABX0DC32</accession>
<sequence>MATNDATEFIRARHIARPLSDAFSCSTENDSLDILIELRRRQYSFCPVIEDGNPIGIVAAADCQTDLKVRDIAQPIELVSVISADTELLEVAKRLLLAPFQFILEGSRLCGFVTETDLGSANGKSFAYMNLAAVEVDICKYLRICCLDQELAISSLGENRQSDLAKFINRLRSEDQFIDHFAACNLSDLLQIVIRQKEFRAEIANFGGWSRLSSGLPILRNDIMHPDRPLLGTHRSLGSFIKKIEHLQYIQKALGACLLNNNGDSPSSLGE</sequence>
<evidence type="ECO:0008006" key="3">
    <source>
        <dbReference type="Google" id="ProtNLM"/>
    </source>
</evidence>
<dbReference type="EMBL" id="JAAKZI010000024">
    <property type="protein sequence ID" value="NGN84487.1"/>
    <property type="molecule type" value="Genomic_DNA"/>
</dbReference>
<dbReference type="InterPro" id="IPR046342">
    <property type="entry name" value="CBS_dom_sf"/>
</dbReference>
<comment type="caution">
    <text evidence="1">The sequence shown here is derived from an EMBL/GenBank/DDBJ whole genome shotgun (WGS) entry which is preliminary data.</text>
</comment>
<organism evidence="1 2">
    <name type="scientific">Arthrobacter silviterrae</name>
    <dbReference type="NCBI Taxonomy" id="2026658"/>
    <lineage>
        <taxon>Bacteria</taxon>
        <taxon>Bacillati</taxon>
        <taxon>Actinomycetota</taxon>
        <taxon>Actinomycetes</taxon>
        <taxon>Micrococcales</taxon>
        <taxon>Micrococcaceae</taxon>
        <taxon>Arthrobacter</taxon>
    </lineage>
</organism>
<keyword evidence="2" id="KW-1185">Reference proteome</keyword>
<evidence type="ECO:0000313" key="2">
    <source>
        <dbReference type="Proteomes" id="UP000479226"/>
    </source>
</evidence>
<evidence type="ECO:0000313" key="1">
    <source>
        <dbReference type="EMBL" id="NGN84487.1"/>
    </source>
</evidence>
<dbReference type="RefSeq" id="WP_165182708.1">
    <property type="nucleotide sequence ID" value="NZ_JAAKZI010000024.1"/>
</dbReference>
<dbReference type="Gene3D" id="3.10.580.10">
    <property type="entry name" value="CBS-domain"/>
    <property type="match status" value="1"/>
</dbReference>